<dbReference type="EMBL" id="CP075546">
    <property type="protein sequence ID" value="QVV89174.1"/>
    <property type="molecule type" value="Genomic_DNA"/>
</dbReference>
<sequence>MFKKKDINSIPLYCIVFCAALFFIITISPPAFHYNDEWITANQLHQLGIGHQVITNEGKYGSFVGNQITEYFSTRANTLGYSLFLPISSLIAYHVFFTLDQGFRLAILFIWALLPIIIALLTLIYYPEHSRIGKIPWPYLLIILSCFGFLWNMALFTPFIATGPYDPVEAAAIIFTDHIFFALLAVTLLFICRLLFENSYYSLFGTIALLCSSSYVYWASSAKDHMSVSVIFALILASLFLMIRKNDHRYGIFSFMGCGVLAWIRPELAFVFAFALIGIYIYKVIQKAHTFISTTQIICAILIPLSIFIGSIPFFINNSMVTGDPLLPPYAFMVERGGSTDQSSLNGLSEIPIEDKQSNTQKQYSLITFIFKYFKPKWDTILQDIGKILFAPTSGMIGVFAICPLFFIGIALLVLRTVIHPLKSKSCYYHEIIICLIAIITVFIAYFSDFHGMIISEGIGPDMRYLSPVYIPGGLLGLLILRESPLFQFQNKLLLKQTVYTLLILTPVIFLGLLFFPPFGGGFSGFTQFTTLGVVSLSALFLLLQIIQCYHKPLPRINHLTMALILALPLTWNIILVIMFSVTRSNGYPFWLPVLEHLYNVFIIPVG</sequence>
<organism evidence="2 3">
    <name type="scientific">Methanospirillum purgamenti</name>
    <dbReference type="NCBI Taxonomy" id="2834276"/>
    <lineage>
        <taxon>Archaea</taxon>
        <taxon>Methanobacteriati</taxon>
        <taxon>Methanobacteriota</taxon>
        <taxon>Stenosarchaea group</taxon>
        <taxon>Methanomicrobia</taxon>
        <taxon>Methanomicrobiales</taxon>
        <taxon>Methanospirillaceae</taxon>
        <taxon>Methanospirillum</taxon>
    </lineage>
</organism>
<feature type="transmembrane region" description="Helical" evidence="1">
    <location>
        <begin position="559"/>
        <end position="582"/>
    </location>
</feature>
<dbReference type="AlphaFoldDB" id="A0A8E7EJJ0"/>
<accession>A0A8E7EJJ0</accession>
<feature type="transmembrane region" description="Helical" evidence="1">
    <location>
        <begin position="263"/>
        <end position="285"/>
    </location>
</feature>
<proteinExistence type="predicted"/>
<protein>
    <submittedName>
        <fullName evidence="2">Uncharacterized protein</fullName>
    </submittedName>
</protein>
<feature type="transmembrane region" description="Helical" evidence="1">
    <location>
        <begin position="297"/>
        <end position="316"/>
    </location>
</feature>
<keyword evidence="1" id="KW-0472">Membrane</keyword>
<evidence type="ECO:0000313" key="3">
    <source>
        <dbReference type="Proteomes" id="UP000680656"/>
    </source>
</evidence>
<evidence type="ECO:0000256" key="1">
    <source>
        <dbReference type="SAM" id="Phobius"/>
    </source>
</evidence>
<feature type="transmembrane region" description="Helical" evidence="1">
    <location>
        <begin position="138"/>
        <end position="161"/>
    </location>
</feature>
<keyword evidence="3" id="KW-1185">Reference proteome</keyword>
<feature type="transmembrane region" description="Helical" evidence="1">
    <location>
        <begin position="493"/>
        <end position="516"/>
    </location>
</feature>
<feature type="transmembrane region" description="Helical" evidence="1">
    <location>
        <begin position="396"/>
        <end position="415"/>
    </location>
</feature>
<feature type="transmembrane region" description="Helical" evidence="1">
    <location>
        <begin position="106"/>
        <end position="126"/>
    </location>
</feature>
<reference evidence="2 3" key="1">
    <citation type="submission" date="2021-05" db="EMBL/GenBank/DDBJ databases">
        <title>A novel Methanospirillum isolate from a pyrite-forming mixed culture.</title>
        <authorList>
            <person name="Bunk B."/>
            <person name="Sproer C."/>
            <person name="Spring S."/>
            <person name="Pester M."/>
        </authorList>
    </citation>
    <scope>NUCLEOTIDE SEQUENCE [LARGE SCALE GENOMIC DNA]</scope>
    <source>
        <strain evidence="2 3">J.3.6.1-F.2.7.3</strain>
    </source>
</reference>
<feature type="transmembrane region" description="Helical" evidence="1">
    <location>
        <begin position="226"/>
        <end position="243"/>
    </location>
</feature>
<name>A0A8E7EJJ0_9EURY</name>
<dbReference type="RefSeq" id="WP_214419974.1">
    <property type="nucleotide sequence ID" value="NZ_CP075546.1"/>
</dbReference>
<feature type="transmembrane region" description="Helical" evidence="1">
    <location>
        <begin position="173"/>
        <end position="196"/>
    </location>
</feature>
<gene>
    <name evidence="2" type="ORF">KHC33_01150</name>
</gene>
<feature type="transmembrane region" description="Helical" evidence="1">
    <location>
        <begin position="528"/>
        <end position="547"/>
    </location>
</feature>
<evidence type="ECO:0000313" key="2">
    <source>
        <dbReference type="EMBL" id="QVV89174.1"/>
    </source>
</evidence>
<feature type="transmembrane region" description="Helical" evidence="1">
    <location>
        <begin position="427"/>
        <end position="448"/>
    </location>
</feature>
<feature type="transmembrane region" description="Helical" evidence="1">
    <location>
        <begin position="79"/>
        <end position="99"/>
    </location>
</feature>
<keyword evidence="1" id="KW-0812">Transmembrane</keyword>
<feature type="transmembrane region" description="Helical" evidence="1">
    <location>
        <begin position="12"/>
        <end position="32"/>
    </location>
</feature>
<feature type="transmembrane region" description="Helical" evidence="1">
    <location>
        <begin position="202"/>
        <end position="219"/>
    </location>
</feature>
<feature type="transmembrane region" description="Helical" evidence="1">
    <location>
        <begin position="463"/>
        <end position="481"/>
    </location>
</feature>
<dbReference type="Proteomes" id="UP000680656">
    <property type="component" value="Chromosome"/>
</dbReference>
<keyword evidence="1" id="KW-1133">Transmembrane helix</keyword>
<dbReference type="GeneID" id="65095748"/>
<dbReference type="KEGG" id="mrtj:KHC33_01150"/>